<feature type="region of interest" description="Disordered" evidence="1">
    <location>
        <begin position="1"/>
        <end position="24"/>
    </location>
</feature>
<evidence type="ECO:0000256" key="1">
    <source>
        <dbReference type="SAM" id="MobiDB-lite"/>
    </source>
</evidence>
<name>A0A0F7L543_9VIRU</name>
<accession>A0A0F7L543</accession>
<feature type="compositionally biased region" description="Basic residues" evidence="1">
    <location>
        <begin position="1"/>
        <end position="10"/>
    </location>
</feature>
<proteinExistence type="predicted"/>
<sequence length="56" mass="5600">MTARSLKRGGVRTANRSASGDSGTATVRACLITSTATVRGGRVSGFGCGRPTEGIS</sequence>
<dbReference type="EMBL" id="KR029585">
    <property type="protein sequence ID" value="AKH46623.1"/>
    <property type="molecule type" value="Genomic_DNA"/>
</dbReference>
<reference evidence="2" key="1">
    <citation type="journal article" date="2015" name="Front. Microbiol.">
        <title>Combining genomic sequencing methods to explore viral diversity and reveal potential virus-host interactions.</title>
        <authorList>
            <person name="Chow C.E."/>
            <person name="Winget D.M."/>
            <person name="White R.A.III."/>
            <person name="Hallam S.J."/>
            <person name="Suttle C.A."/>
        </authorList>
    </citation>
    <scope>NUCLEOTIDE SEQUENCE</scope>
    <source>
        <strain evidence="2">Anoxic2_1</strain>
    </source>
</reference>
<feature type="compositionally biased region" description="Polar residues" evidence="1">
    <location>
        <begin position="14"/>
        <end position="24"/>
    </location>
</feature>
<evidence type="ECO:0000313" key="2">
    <source>
        <dbReference type="EMBL" id="AKH46623.1"/>
    </source>
</evidence>
<protein>
    <submittedName>
        <fullName evidence="2">Uncharacterized protein</fullName>
    </submittedName>
</protein>
<organism evidence="2">
    <name type="scientific">uncultured marine virus</name>
    <dbReference type="NCBI Taxonomy" id="186617"/>
    <lineage>
        <taxon>Viruses</taxon>
        <taxon>environmental samples</taxon>
    </lineage>
</organism>
<reference evidence="2" key="2">
    <citation type="submission" date="2015-03" db="EMBL/GenBank/DDBJ databases">
        <authorList>
            <person name="Chow C.-E.T."/>
            <person name="Winget D.M."/>
            <person name="White R.A.III."/>
            <person name="Hallam S.J."/>
            <person name="Suttle C.A."/>
        </authorList>
    </citation>
    <scope>NUCLEOTIDE SEQUENCE</scope>
    <source>
        <strain evidence="2">Anoxic2_1</strain>
    </source>
</reference>